<keyword evidence="3" id="KW-1185">Reference proteome</keyword>
<keyword evidence="1" id="KW-0732">Signal</keyword>
<comment type="caution">
    <text evidence="2">The sequence shown here is derived from an EMBL/GenBank/DDBJ whole genome shotgun (WGS) entry which is preliminary data.</text>
</comment>
<evidence type="ECO:0000256" key="1">
    <source>
        <dbReference type="SAM" id="SignalP"/>
    </source>
</evidence>
<evidence type="ECO:0000313" key="2">
    <source>
        <dbReference type="EMBL" id="KAA6183798.1"/>
    </source>
</evidence>
<dbReference type="AlphaFoldDB" id="A0A5M8FG06"/>
<evidence type="ECO:0000313" key="3">
    <source>
        <dbReference type="Proteomes" id="UP000322981"/>
    </source>
</evidence>
<name>A0A5M8FG06_9GAMM</name>
<protein>
    <recommendedName>
        <fullName evidence="4">SoxXA-binding protein</fullName>
    </recommendedName>
</protein>
<dbReference type="OrthoDB" id="5768779at2"/>
<dbReference type="Proteomes" id="UP000322981">
    <property type="component" value="Unassembled WGS sequence"/>
</dbReference>
<reference evidence="2 3" key="1">
    <citation type="submission" date="2019-09" db="EMBL/GenBank/DDBJ databases">
        <title>Whole-genome sequence of the purple sulfur bacterium Thiohalocapsa marina DSM 19078.</title>
        <authorList>
            <person name="Kyndt J.A."/>
            <person name="Meyer T.E."/>
        </authorList>
    </citation>
    <scope>NUCLEOTIDE SEQUENCE [LARGE SCALE GENOMIC DNA]</scope>
    <source>
        <strain evidence="2 3">DSM 19078</strain>
    </source>
</reference>
<organism evidence="2 3">
    <name type="scientific">Thiohalocapsa marina</name>
    <dbReference type="NCBI Taxonomy" id="424902"/>
    <lineage>
        <taxon>Bacteria</taxon>
        <taxon>Pseudomonadati</taxon>
        <taxon>Pseudomonadota</taxon>
        <taxon>Gammaproteobacteria</taxon>
        <taxon>Chromatiales</taxon>
        <taxon>Chromatiaceae</taxon>
        <taxon>Thiohalocapsa</taxon>
    </lineage>
</organism>
<evidence type="ECO:0008006" key="4">
    <source>
        <dbReference type="Google" id="ProtNLM"/>
    </source>
</evidence>
<dbReference type="EMBL" id="VWXX01000028">
    <property type="protein sequence ID" value="KAA6183798.1"/>
    <property type="molecule type" value="Genomic_DNA"/>
</dbReference>
<feature type="signal peptide" evidence="1">
    <location>
        <begin position="1"/>
        <end position="23"/>
    </location>
</feature>
<sequence>MKLNNLATRLVIAVLLIAVPVTAAWATTRQEAEDAIAEAKAMREKAAAAGVTDSQATEMIEEAEGLMPSRQYTRARMISYWAVRQDEFAMQALAGETAATDDKAALAEAMIASAEEARQKAASVGGEWRDIGSMIKSAQTLAGAGEFDQAIEAASAAKFQAERGYEQALAERNADFPAFMRKSAD</sequence>
<accession>A0A5M8FG06</accession>
<feature type="chain" id="PRO_5024315601" description="SoxXA-binding protein" evidence="1">
    <location>
        <begin position="24"/>
        <end position="185"/>
    </location>
</feature>
<proteinExistence type="predicted"/>
<gene>
    <name evidence="2" type="ORF">F2Q65_14695</name>
</gene>
<dbReference type="RefSeq" id="WP_150094165.1">
    <property type="nucleotide sequence ID" value="NZ_JBFUOH010000031.1"/>
</dbReference>